<organism evidence="3 4">
    <name type="scientific">Uliginosibacterium silvisoli</name>
    <dbReference type="NCBI Taxonomy" id="3114758"/>
    <lineage>
        <taxon>Bacteria</taxon>
        <taxon>Pseudomonadati</taxon>
        <taxon>Pseudomonadota</taxon>
        <taxon>Betaproteobacteria</taxon>
        <taxon>Rhodocyclales</taxon>
        <taxon>Zoogloeaceae</taxon>
        <taxon>Uliginosibacterium</taxon>
    </lineage>
</organism>
<dbReference type="Proteomes" id="UP001331561">
    <property type="component" value="Unassembled WGS sequence"/>
</dbReference>
<feature type="signal peptide" evidence="1">
    <location>
        <begin position="1"/>
        <end position="27"/>
    </location>
</feature>
<dbReference type="Gene3D" id="3.30.1340.30">
    <property type="match status" value="1"/>
</dbReference>
<evidence type="ECO:0000313" key="4">
    <source>
        <dbReference type="Proteomes" id="UP001331561"/>
    </source>
</evidence>
<gene>
    <name evidence="3" type="ORF">VVD49_09850</name>
</gene>
<reference evidence="3 4" key="1">
    <citation type="submission" date="2024-01" db="EMBL/GenBank/DDBJ databases">
        <title>Uliginosibacterium soil sp. nov.</title>
        <authorList>
            <person name="Lv Y."/>
        </authorList>
    </citation>
    <scope>NUCLEOTIDE SEQUENCE [LARGE SCALE GENOMIC DNA]</scope>
    <source>
        <strain evidence="3 4">H3</strain>
    </source>
</reference>
<proteinExistence type="predicted"/>
<dbReference type="Pfam" id="PF04972">
    <property type="entry name" value="BON"/>
    <property type="match status" value="2"/>
</dbReference>
<accession>A0ABU6K324</accession>
<dbReference type="PANTHER" id="PTHR34606">
    <property type="entry name" value="BON DOMAIN-CONTAINING PROTEIN"/>
    <property type="match status" value="1"/>
</dbReference>
<evidence type="ECO:0000313" key="3">
    <source>
        <dbReference type="EMBL" id="MEC5386029.1"/>
    </source>
</evidence>
<feature type="chain" id="PRO_5045372826" evidence="1">
    <location>
        <begin position="28"/>
        <end position="216"/>
    </location>
</feature>
<feature type="domain" description="BON" evidence="2">
    <location>
        <begin position="123"/>
        <end position="192"/>
    </location>
</feature>
<evidence type="ECO:0000256" key="1">
    <source>
        <dbReference type="SAM" id="SignalP"/>
    </source>
</evidence>
<dbReference type="InterPro" id="IPR007055">
    <property type="entry name" value="BON_dom"/>
</dbReference>
<dbReference type="PROSITE" id="PS51257">
    <property type="entry name" value="PROKAR_LIPOPROTEIN"/>
    <property type="match status" value="1"/>
</dbReference>
<dbReference type="PANTHER" id="PTHR34606:SF4">
    <property type="entry name" value="OUTER MEMBRANE LIPOPROTEIN DOLP"/>
    <property type="match status" value="1"/>
</dbReference>
<dbReference type="RefSeq" id="WP_327599009.1">
    <property type="nucleotide sequence ID" value="NZ_JAYXHS010000002.1"/>
</dbReference>
<keyword evidence="4" id="KW-1185">Reference proteome</keyword>
<sequence>MNQTLKALVVACASAACLQGCVPLVVAGAATGVSASIDRRSYGTQVEDSEIEVRIMSQINKQLDEKAAISTTSLNKWVLLTGQTSDEASRLQAEKIATTTPNVRKVFNEVTVGWPSTVGNHASDSLTTSQVKSRLFNPNVPGISGHNVKVVTEFGVVYMMGLVTEAEAKIAVDIARTTSGVKRVVNLFEVLSNEEMQRLDAKAANPATTPASPPAK</sequence>
<evidence type="ECO:0000259" key="2">
    <source>
        <dbReference type="PROSITE" id="PS50914"/>
    </source>
</evidence>
<comment type="caution">
    <text evidence="3">The sequence shown here is derived from an EMBL/GenBank/DDBJ whole genome shotgun (WGS) entry which is preliminary data.</text>
</comment>
<dbReference type="PROSITE" id="PS50914">
    <property type="entry name" value="BON"/>
    <property type="match status" value="2"/>
</dbReference>
<feature type="domain" description="BON" evidence="2">
    <location>
        <begin position="47"/>
        <end position="114"/>
    </location>
</feature>
<name>A0ABU6K324_9RHOO</name>
<dbReference type="InterPro" id="IPR051686">
    <property type="entry name" value="Lipoprotein_DolP"/>
</dbReference>
<dbReference type="EMBL" id="JAYXHS010000002">
    <property type="protein sequence ID" value="MEC5386029.1"/>
    <property type="molecule type" value="Genomic_DNA"/>
</dbReference>
<protein>
    <submittedName>
        <fullName evidence="3">BON domain-containing protein</fullName>
    </submittedName>
</protein>
<keyword evidence="1" id="KW-0732">Signal</keyword>